<dbReference type="Gene3D" id="3.40.50.300">
    <property type="entry name" value="P-loop containing nucleotide triphosphate hydrolases"/>
    <property type="match status" value="1"/>
</dbReference>
<accession>A0ABV9FCK0</accession>
<dbReference type="PANTHER" id="PTHR43875:SF15">
    <property type="entry name" value="TREHALOSE IMPORT ATP-BINDING PROTEIN SUGC"/>
    <property type="match status" value="1"/>
</dbReference>
<keyword evidence="2" id="KW-1003">Cell membrane</keyword>
<keyword evidence="6" id="KW-0472">Membrane</keyword>
<sequence length="374" mass="42107">MSIEIHIRNVVKRYDEGKITVIPGLSIDISDGEFFTLLGPSGCGKTTLLRMIAGFNSIEGGEIRFNDQVINEIPTHKRNIGMVFQNYAIFPHLTVRQNVEYGLKFRTMSKAERRQKTDDIMHVVKIAEYQDRLPEKLSGGQQQRVALARAIVIHPSVLLMDEPLSNLDAKLRIDMRSAIRDIQKEVGITTVYVTHDQEEALAISDRIAVMKDGVIQQVGSPREIYSRPANVFVSTFIGHSNLLKGEIRIQGSEKRIFMMDGYQIPLTNLADDVQDGQRVLIAVRPEEFIVADRGLKAEVIGSTFLGQYVNYVVKFKDGISIDPDLSNEFVQDSGSVQTFYNVKDSLQLDLRADKINVFTEDGERSLIKDVRAYG</sequence>
<dbReference type="GO" id="GO:0005524">
    <property type="term" value="F:ATP binding"/>
    <property type="evidence" value="ECO:0007669"/>
    <property type="project" value="UniProtKB-KW"/>
</dbReference>
<evidence type="ECO:0000256" key="3">
    <source>
        <dbReference type="ARBA" id="ARBA00022741"/>
    </source>
</evidence>
<organism evidence="8 9">
    <name type="scientific">Cohnella hongkongensis</name>
    <dbReference type="NCBI Taxonomy" id="178337"/>
    <lineage>
        <taxon>Bacteria</taxon>
        <taxon>Bacillati</taxon>
        <taxon>Bacillota</taxon>
        <taxon>Bacilli</taxon>
        <taxon>Bacillales</taxon>
        <taxon>Paenibacillaceae</taxon>
        <taxon>Cohnella</taxon>
    </lineage>
</organism>
<dbReference type="PANTHER" id="PTHR43875">
    <property type="entry name" value="MALTODEXTRIN IMPORT ATP-BINDING PROTEIN MSMX"/>
    <property type="match status" value="1"/>
</dbReference>
<evidence type="ECO:0000256" key="4">
    <source>
        <dbReference type="ARBA" id="ARBA00022840"/>
    </source>
</evidence>
<protein>
    <submittedName>
        <fullName evidence="8">ABC transporter ATP-binding protein</fullName>
    </submittedName>
</protein>
<dbReference type="InterPro" id="IPR003439">
    <property type="entry name" value="ABC_transporter-like_ATP-bd"/>
</dbReference>
<keyword evidence="3" id="KW-0547">Nucleotide-binding</keyword>
<dbReference type="PROSITE" id="PS50893">
    <property type="entry name" value="ABC_TRANSPORTER_2"/>
    <property type="match status" value="1"/>
</dbReference>
<keyword evidence="4 8" id="KW-0067">ATP-binding</keyword>
<reference evidence="9" key="1">
    <citation type="journal article" date="2019" name="Int. J. Syst. Evol. Microbiol.">
        <title>The Global Catalogue of Microorganisms (GCM) 10K type strain sequencing project: providing services to taxonomists for standard genome sequencing and annotation.</title>
        <authorList>
            <consortium name="The Broad Institute Genomics Platform"/>
            <consortium name="The Broad Institute Genome Sequencing Center for Infectious Disease"/>
            <person name="Wu L."/>
            <person name="Ma J."/>
        </authorList>
    </citation>
    <scope>NUCLEOTIDE SEQUENCE [LARGE SCALE GENOMIC DNA]</scope>
    <source>
        <strain evidence="9">CCUG 49571</strain>
    </source>
</reference>
<evidence type="ECO:0000256" key="5">
    <source>
        <dbReference type="ARBA" id="ARBA00022967"/>
    </source>
</evidence>
<evidence type="ECO:0000313" key="9">
    <source>
        <dbReference type="Proteomes" id="UP001596028"/>
    </source>
</evidence>
<keyword evidence="1" id="KW-0813">Transport</keyword>
<keyword evidence="9" id="KW-1185">Reference proteome</keyword>
<dbReference type="InterPro" id="IPR003593">
    <property type="entry name" value="AAA+_ATPase"/>
</dbReference>
<dbReference type="EMBL" id="JBHSEP010000005">
    <property type="protein sequence ID" value="MFC4598567.1"/>
    <property type="molecule type" value="Genomic_DNA"/>
</dbReference>
<dbReference type="InterPro" id="IPR047641">
    <property type="entry name" value="ABC_transpr_MalK/UgpC-like"/>
</dbReference>
<dbReference type="PROSITE" id="PS00211">
    <property type="entry name" value="ABC_TRANSPORTER_1"/>
    <property type="match status" value="1"/>
</dbReference>
<feature type="domain" description="ABC transporter" evidence="7">
    <location>
        <begin position="5"/>
        <end position="237"/>
    </location>
</feature>
<dbReference type="SUPFAM" id="SSF50331">
    <property type="entry name" value="MOP-like"/>
    <property type="match status" value="1"/>
</dbReference>
<evidence type="ECO:0000256" key="1">
    <source>
        <dbReference type="ARBA" id="ARBA00022448"/>
    </source>
</evidence>
<dbReference type="SMART" id="SM00382">
    <property type="entry name" value="AAA"/>
    <property type="match status" value="1"/>
</dbReference>
<dbReference type="InterPro" id="IPR027417">
    <property type="entry name" value="P-loop_NTPase"/>
</dbReference>
<gene>
    <name evidence="8" type="ORF">ACFO3S_10005</name>
</gene>
<keyword evidence="5" id="KW-1278">Translocase</keyword>
<evidence type="ECO:0000256" key="2">
    <source>
        <dbReference type="ARBA" id="ARBA00022475"/>
    </source>
</evidence>
<proteinExistence type="predicted"/>
<dbReference type="InterPro" id="IPR008995">
    <property type="entry name" value="Mo/tungstate-bd_C_term_dom"/>
</dbReference>
<dbReference type="SUPFAM" id="SSF52540">
    <property type="entry name" value="P-loop containing nucleoside triphosphate hydrolases"/>
    <property type="match status" value="1"/>
</dbReference>
<dbReference type="Proteomes" id="UP001596028">
    <property type="component" value="Unassembled WGS sequence"/>
</dbReference>
<dbReference type="InterPro" id="IPR017871">
    <property type="entry name" value="ABC_transporter-like_CS"/>
</dbReference>
<dbReference type="Pfam" id="PF00005">
    <property type="entry name" value="ABC_tran"/>
    <property type="match status" value="1"/>
</dbReference>
<evidence type="ECO:0000256" key="6">
    <source>
        <dbReference type="ARBA" id="ARBA00023136"/>
    </source>
</evidence>
<comment type="caution">
    <text evidence="8">The sequence shown here is derived from an EMBL/GenBank/DDBJ whole genome shotgun (WGS) entry which is preliminary data.</text>
</comment>
<dbReference type="Gene3D" id="2.40.50.100">
    <property type="match status" value="1"/>
</dbReference>
<name>A0ABV9FCK0_9BACL</name>
<dbReference type="RefSeq" id="WP_378094946.1">
    <property type="nucleotide sequence ID" value="NZ_JBHSEP010000005.1"/>
</dbReference>
<evidence type="ECO:0000259" key="7">
    <source>
        <dbReference type="PROSITE" id="PS50893"/>
    </source>
</evidence>
<evidence type="ECO:0000313" key="8">
    <source>
        <dbReference type="EMBL" id="MFC4598567.1"/>
    </source>
</evidence>